<dbReference type="SUPFAM" id="SSF47353">
    <property type="entry name" value="Retrovirus capsid dimerization domain-like"/>
    <property type="match status" value="1"/>
</dbReference>
<dbReference type="PANTHER" id="PTHR45935:SF15">
    <property type="entry name" value="SCAN BOX DOMAIN-CONTAINING PROTEIN"/>
    <property type="match status" value="1"/>
</dbReference>
<dbReference type="PROSITE" id="PS50804">
    <property type="entry name" value="SCAN_BOX"/>
    <property type="match status" value="1"/>
</dbReference>
<evidence type="ECO:0000256" key="1">
    <source>
        <dbReference type="ARBA" id="ARBA00023242"/>
    </source>
</evidence>
<evidence type="ECO:0000313" key="4">
    <source>
        <dbReference type="Proteomes" id="UP000472271"/>
    </source>
</evidence>
<dbReference type="Gene3D" id="1.10.4020.10">
    <property type="entry name" value="DNA breaking-rejoining enzymes"/>
    <property type="match status" value="1"/>
</dbReference>
<accession>A0A672YLE2</accession>
<dbReference type="AlphaFoldDB" id="A0A672YLE2"/>
<dbReference type="Ensembl" id="ENSSORT00005005579.1">
    <property type="protein sequence ID" value="ENSSORP00005005421.1"/>
    <property type="gene ID" value="ENSSORG00005003221.1"/>
</dbReference>
<organism evidence="3 4">
    <name type="scientific">Sphaeramia orbicularis</name>
    <name type="common">orbiculate cardinalfish</name>
    <dbReference type="NCBI Taxonomy" id="375764"/>
    <lineage>
        <taxon>Eukaryota</taxon>
        <taxon>Metazoa</taxon>
        <taxon>Chordata</taxon>
        <taxon>Craniata</taxon>
        <taxon>Vertebrata</taxon>
        <taxon>Euteleostomi</taxon>
        <taxon>Actinopterygii</taxon>
        <taxon>Neopterygii</taxon>
        <taxon>Teleostei</taxon>
        <taxon>Neoteleostei</taxon>
        <taxon>Acanthomorphata</taxon>
        <taxon>Gobiaria</taxon>
        <taxon>Kurtiformes</taxon>
        <taxon>Apogonoidei</taxon>
        <taxon>Apogonidae</taxon>
        <taxon>Apogoninae</taxon>
        <taxon>Sphaeramia</taxon>
    </lineage>
</organism>
<keyword evidence="1" id="KW-0539">Nucleus</keyword>
<evidence type="ECO:0000313" key="3">
    <source>
        <dbReference type="Ensembl" id="ENSSORP00005005421.1"/>
    </source>
</evidence>
<dbReference type="InParanoid" id="A0A672YLE2"/>
<dbReference type="InterPro" id="IPR050916">
    <property type="entry name" value="SCAN-C2H2_zinc_finger"/>
</dbReference>
<dbReference type="SMART" id="SM00431">
    <property type="entry name" value="SCAN"/>
    <property type="match status" value="1"/>
</dbReference>
<name>A0A672YLE2_9TELE</name>
<sequence length="191" mass="22229">RRPADSYILVSEVQSEMKPKAPKVQKAISEEVYRQRFREPDQLPGETPWEFYNRLKDFYLKWTQPETQTKEQVSEVLLLEQFYRSLSPELRVGVKEPNPSSGREAAELVENFLSARRGPKTFRFDPPLQEQLLYPLFQIQVNVRGHLVYIMSIIVDGGSKSRCRLLHKGRMGFSLVRICPVSPAVIYKEDN</sequence>
<keyword evidence="4" id="KW-1185">Reference proteome</keyword>
<proteinExistence type="predicted"/>
<protein>
    <recommendedName>
        <fullName evidence="2">SCAN box domain-containing protein</fullName>
    </recommendedName>
</protein>
<feature type="domain" description="SCAN box" evidence="2">
    <location>
        <begin position="34"/>
        <end position="112"/>
    </location>
</feature>
<dbReference type="Proteomes" id="UP000472271">
    <property type="component" value="Chromosome 22"/>
</dbReference>
<dbReference type="Pfam" id="PF02023">
    <property type="entry name" value="SCAN"/>
    <property type="match status" value="1"/>
</dbReference>
<reference evidence="3" key="2">
    <citation type="submission" date="2025-08" db="UniProtKB">
        <authorList>
            <consortium name="Ensembl"/>
        </authorList>
    </citation>
    <scope>IDENTIFICATION</scope>
</reference>
<reference evidence="3" key="1">
    <citation type="submission" date="2019-06" db="EMBL/GenBank/DDBJ databases">
        <authorList>
            <consortium name="Wellcome Sanger Institute Data Sharing"/>
        </authorList>
    </citation>
    <scope>NUCLEOTIDE SEQUENCE [LARGE SCALE GENOMIC DNA]</scope>
</reference>
<evidence type="ECO:0000259" key="2">
    <source>
        <dbReference type="PROSITE" id="PS50804"/>
    </source>
</evidence>
<dbReference type="PANTHER" id="PTHR45935">
    <property type="entry name" value="PROTEIN ZBED8-RELATED"/>
    <property type="match status" value="1"/>
</dbReference>
<dbReference type="InterPro" id="IPR038269">
    <property type="entry name" value="SCAN_sf"/>
</dbReference>
<dbReference type="InterPro" id="IPR003309">
    <property type="entry name" value="SCAN_dom"/>
</dbReference>
<reference evidence="3" key="3">
    <citation type="submission" date="2025-09" db="UniProtKB">
        <authorList>
            <consortium name="Ensembl"/>
        </authorList>
    </citation>
    <scope>IDENTIFICATION</scope>
</reference>